<feature type="region of interest" description="Disordered" evidence="1">
    <location>
        <begin position="1"/>
        <end position="25"/>
    </location>
</feature>
<proteinExistence type="predicted"/>
<feature type="region of interest" description="Disordered" evidence="1">
    <location>
        <begin position="40"/>
        <end position="61"/>
    </location>
</feature>
<reference evidence="2 3" key="1">
    <citation type="journal article" date="2023" name="Life. Sci Alliance">
        <title>Evolutionary insights into 3D genome organization and epigenetic landscape of Vigna mungo.</title>
        <authorList>
            <person name="Junaid A."/>
            <person name="Singh B."/>
            <person name="Bhatia S."/>
        </authorList>
    </citation>
    <scope>NUCLEOTIDE SEQUENCE [LARGE SCALE GENOMIC DNA]</scope>
    <source>
        <strain evidence="2">Urdbean</strain>
    </source>
</reference>
<name>A0AAQ3PE77_VIGMU</name>
<organism evidence="2 3">
    <name type="scientific">Vigna mungo</name>
    <name type="common">Black gram</name>
    <name type="synonym">Phaseolus mungo</name>
    <dbReference type="NCBI Taxonomy" id="3915"/>
    <lineage>
        <taxon>Eukaryota</taxon>
        <taxon>Viridiplantae</taxon>
        <taxon>Streptophyta</taxon>
        <taxon>Embryophyta</taxon>
        <taxon>Tracheophyta</taxon>
        <taxon>Spermatophyta</taxon>
        <taxon>Magnoliopsida</taxon>
        <taxon>eudicotyledons</taxon>
        <taxon>Gunneridae</taxon>
        <taxon>Pentapetalae</taxon>
        <taxon>rosids</taxon>
        <taxon>fabids</taxon>
        <taxon>Fabales</taxon>
        <taxon>Fabaceae</taxon>
        <taxon>Papilionoideae</taxon>
        <taxon>50 kb inversion clade</taxon>
        <taxon>NPAAA clade</taxon>
        <taxon>indigoferoid/millettioid clade</taxon>
        <taxon>Phaseoleae</taxon>
        <taxon>Vigna</taxon>
    </lineage>
</organism>
<dbReference type="Proteomes" id="UP001374535">
    <property type="component" value="Chromosome 1"/>
</dbReference>
<dbReference type="AlphaFoldDB" id="A0AAQ3PE77"/>
<accession>A0AAQ3PE77</accession>
<sequence length="383" mass="41672">MCLSQPESRRDDDDPKKENGFEKSLDRLRVGKVLAPYNACPKAEKEKPHLPKNGRGLPSSTLGKVEVGIRLDLRGNQQQDQARRFTNRSLRSGGSIVVASSKGGAILLRVQMRMEGGIGSLVSDEGEMNMLIQIRVLCVSDVGREAAGSGRIWKLGLGVSMEIGLRGQYGKWAHGPKLGLRASVATGLMGQCRNWALGPGETGLMGQYGNWAYGPKLGLGANVETGLWGQVKLGLWVSRNWAYGPIWKLGLWASVETGLRGQYGNWAYGPVNWALGPGETGLMGQAKLGLWANMEIGLMGQCRNWAYGPGETGLMGQYGKWAYGPKLGLRASVETGLMGQCKNWAYGPGETGLRGQVELGLWARWNWAFEILKWPDETGLLKP</sequence>
<evidence type="ECO:0000313" key="2">
    <source>
        <dbReference type="EMBL" id="WVZ25870.1"/>
    </source>
</evidence>
<gene>
    <name evidence="2" type="ORF">V8G54_004414</name>
</gene>
<feature type="compositionally biased region" description="Basic and acidic residues" evidence="1">
    <location>
        <begin position="7"/>
        <end position="25"/>
    </location>
</feature>
<evidence type="ECO:0000256" key="1">
    <source>
        <dbReference type="SAM" id="MobiDB-lite"/>
    </source>
</evidence>
<dbReference type="EMBL" id="CP144700">
    <property type="protein sequence ID" value="WVZ25870.1"/>
    <property type="molecule type" value="Genomic_DNA"/>
</dbReference>
<protein>
    <submittedName>
        <fullName evidence="2">Uncharacterized protein</fullName>
    </submittedName>
</protein>
<keyword evidence="3" id="KW-1185">Reference proteome</keyword>
<evidence type="ECO:0000313" key="3">
    <source>
        <dbReference type="Proteomes" id="UP001374535"/>
    </source>
</evidence>